<dbReference type="GO" id="GO:0004540">
    <property type="term" value="F:RNA nuclease activity"/>
    <property type="evidence" value="ECO:0007669"/>
    <property type="project" value="InterPro"/>
</dbReference>
<evidence type="ECO:0000256" key="4">
    <source>
        <dbReference type="ARBA" id="ARBA00022723"/>
    </source>
</evidence>
<evidence type="ECO:0000256" key="6">
    <source>
        <dbReference type="ARBA" id="ARBA00022842"/>
    </source>
</evidence>
<evidence type="ECO:0000313" key="10">
    <source>
        <dbReference type="EMBL" id="PYD74538.1"/>
    </source>
</evidence>
<feature type="domain" description="PIN" evidence="9">
    <location>
        <begin position="2"/>
        <end position="126"/>
    </location>
</feature>
<dbReference type="InterPro" id="IPR050556">
    <property type="entry name" value="Type_II_TA_system_RNase"/>
</dbReference>
<dbReference type="CDD" id="cd09871">
    <property type="entry name" value="PIN_MtVapC28-VapC30-like"/>
    <property type="match status" value="1"/>
</dbReference>
<dbReference type="RefSeq" id="WP_019092315.1">
    <property type="nucleotide sequence ID" value="NZ_NOXG01000040.1"/>
</dbReference>
<evidence type="ECO:0000256" key="8">
    <source>
        <dbReference type="HAMAP-Rule" id="MF_00265"/>
    </source>
</evidence>
<dbReference type="Proteomes" id="UP000247609">
    <property type="component" value="Unassembled WGS sequence"/>
</dbReference>
<dbReference type="SUPFAM" id="SSF88723">
    <property type="entry name" value="PIN domain-like"/>
    <property type="match status" value="1"/>
</dbReference>
<feature type="binding site" evidence="8">
    <location>
        <position position="5"/>
    </location>
    <ligand>
        <name>Mg(2+)</name>
        <dbReference type="ChEBI" id="CHEBI:18420"/>
    </ligand>
</feature>
<comment type="caution">
    <text evidence="10">The sequence shown here is derived from an EMBL/GenBank/DDBJ whole genome shotgun (WGS) entry which is preliminary data.</text>
</comment>
<dbReference type="HAMAP" id="MF_00265">
    <property type="entry name" value="VapC_Nob1"/>
    <property type="match status" value="1"/>
</dbReference>
<dbReference type="InterPro" id="IPR002716">
    <property type="entry name" value="PIN_dom"/>
</dbReference>
<comment type="function">
    <text evidence="8">Toxic component of a toxin-antitoxin (TA) system. An RNase.</text>
</comment>
<evidence type="ECO:0000256" key="2">
    <source>
        <dbReference type="ARBA" id="ARBA00022649"/>
    </source>
</evidence>
<comment type="similarity">
    <text evidence="7 8">Belongs to the PINc/VapC protein family.</text>
</comment>
<dbReference type="PANTHER" id="PTHR33653:SF1">
    <property type="entry name" value="RIBONUCLEASE VAPC2"/>
    <property type="match status" value="1"/>
</dbReference>
<name>A0A318QAT7_9PROT</name>
<dbReference type="InterPro" id="IPR029060">
    <property type="entry name" value="PIN-like_dom_sf"/>
</dbReference>
<dbReference type="GO" id="GO:0090729">
    <property type="term" value="F:toxin activity"/>
    <property type="evidence" value="ECO:0007669"/>
    <property type="project" value="UniProtKB-KW"/>
</dbReference>
<evidence type="ECO:0000256" key="1">
    <source>
        <dbReference type="ARBA" id="ARBA00001946"/>
    </source>
</evidence>
<dbReference type="EMBL" id="NOXG01000040">
    <property type="protein sequence ID" value="PYD74538.1"/>
    <property type="molecule type" value="Genomic_DNA"/>
</dbReference>
<protein>
    <recommendedName>
        <fullName evidence="8">Ribonuclease VapC</fullName>
        <shortName evidence="8">RNase VapC</shortName>
        <ecNumber evidence="8">3.1.-.-</ecNumber>
    </recommendedName>
    <alternativeName>
        <fullName evidence="8">Toxin VapC</fullName>
    </alternativeName>
</protein>
<proteinExistence type="inferred from homology"/>
<gene>
    <name evidence="8" type="primary">vapC</name>
    <name evidence="10" type="ORF">CFR71_14445</name>
</gene>
<evidence type="ECO:0000256" key="3">
    <source>
        <dbReference type="ARBA" id="ARBA00022722"/>
    </source>
</evidence>
<evidence type="ECO:0000313" key="11">
    <source>
        <dbReference type="Proteomes" id="UP000247609"/>
    </source>
</evidence>
<keyword evidence="8" id="KW-0800">Toxin</keyword>
<dbReference type="PANTHER" id="PTHR33653">
    <property type="entry name" value="RIBONUCLEASE VAPC2"/>
    <property type="match status" value="1"/>
</dbReference>
<sequence>MIVLDTSVLVAILRGEPDADDFLARIVDTDRCLLSSVSLLETSMVLAGRSASPDAWTGLDQLIEAAGVEIVPFSAEQAALAREAFICFGKGRHPAGLNFGDCASYALAKAHNLPLLFKGNDFPQTDIATLT</sequence>
<dbReference type="Gene3D" id="3.40.50.1010">
    <property type="entry name" value="5'-nuclease"/>
    <property type="match status" value="1"/>
</dbReference>
<dbReference type="AlphaFoldDB" id="A0A318QAT7"/>
<evidence type="ECO:0000256" key="7">
    <source>
        <dbReference type="ARBA" id="ARBA00038093"/>
    </source>
</evidence>
<feature type="binding site" evidence="8">
    <location>
        <position position="101"/>
    </location>
    <ligand>
        <name>Mg(2+)</name>
        <dbReference type="ChEBI" id="CHEBI:18420"/>
    </ligand>
</feature>
<reference evidence="10 11" key="1">
    <citation type="submission" date="2017-07" db="EMBL/GenBank/DDBJ databases">
        <title>A draft genome sequence of Komagataeibacter sp. T5K1.</title>
        <authorList>
            <person name="Skraban J."/>
            <person name="Cleenwerck I."/>
            <person name="Vandamme P."/>
            <person name="Trcek J."/>
        </authorList>
    </citation>
    <scope>NUCLEOTIDE SEQUENCE [LARGE SCALE GENOMIC DNA]</scope>
    <source>
        <strain evidence="10 11">T5K1</strain>
    </source>
</reference>
<dbReference type="EC" id="3.1.-.-" evidence="8"/>
<evidence type="ECO:0000256" key="5">
    <source>
        <dbReference type="ARBA" id="ARBA00022801"/>
    </source>
</evidence>
<organism evidence="10 11">
    <name type="scientific">Novacetimonas pomaceti</name>
    <dbReference type="NCBI Taxonomy" id="2021998"/>
    <lineage>
        <taxon>Bacteria</taxon>
        <taxon>Pseudomonadati</taxon>
        <taxon>Pseudomonadota</taxon>
        <taxon>Alphaproteobacteria</taxon>
        <taxon>Acetobacterales</taxon>
        <taxon>Acetobacteraceae</taxon>
        <taxon>Novacetimonas</taxon>
    </lineage>
</organism>
<keyword evidence="4 8" id="KW-0479">Metal-binding</keyword>
<keyword evidence="2 8" id="KW-1277">Toxin-antitoxin system</keyword>
<accession>A0A318QAT7</accession>
<dbReference type="GO" id="GO:0016787">
    <property type="term" value="F:hydrolase activity"/>
    <property type="evidence" value="ECO:0007669"/>
    <property type="project" value="UniProtKB-KW"/>
</dbReference>
<keyword evidence="3 8" id="KW-0540">Nuclease</keyword>
<keyword evidence="5 8" id="KW-0378">Hydrolase</keyword>
<dbReference type="Pfam" id="PF01850">
    <property type="entry name" value="PIN"/>
    <property type="match status" value="1"/>
</dbReference>
<keyword evidence="6 8" id="KW-0460">Magnesium</keyword>
<comment type="cofactor">
    <cofactor evidence="1 8">
        <name>Mg(2+)</name>
        <dbReference type="ChEBI" id="CHEBI:18420"/>
    </cofactor>
</comment>
<dbReference type="GO" id="GO:0000287">
    <property type="term" value="F:magnesium ion binding"/>
    <property type="evidence" value="ECO:0007669"/>
    <property type="project" value="UniProtKB-UniRule"/>
</dbReference>
<dbReference type="InterPro" id="IPR022907">
    <property type="entry name" value="VapC_family"/>
</dbReference>
<evidence type="ECO:0000259" key="9">
    <source>
        <dbReference type="Pfam" id="PF01850"/>
    </source>
</evidence>